<protein>
    <recommendedName>
        <fullName evidence="1">HD domain-containing protein</fullName>
    </recommendedName>
</protein>
<organism evidence="2 3">
    <name type="scientific">Candidatus Roizmanbacteria bacterium RIFCSPHIGHO2_01_FULL_39_12b</name>
    <dbReference type="NCBI Taxonomy" id="1802030"/>
    <lineage>
        <taxon>Bacteria</taxon>
        <taxon>Candidatus Roizmaniibacteriota</taxon>
    </lineage>
</organism>
<dbReference type="AlphaFoldDB" id="A0A1F7G8K8"/>
<sequence length="116" mass="13133">MKLLDIYNRFFIPENLRTHMLRVAGLGKIIADNLSKDIKIDQNILIKALLVHDMGNIVKFDFSVKTIPISPSKIAELRDVKDNFVQKYGADAHVVTEKILNKIDVSNSIIEITNSN</sequence>
<dbReference type="Gene3D" id="1.10.3210.10">
    <property type="entry name" value="Hypothetical protein af1432"/>
    <property type="match status" value="1"/>
</dbReference>
<name>A0A1F7G8K8_9BACT</name>
<comment type="caution">
    <text evidence="2">The sequence shown here is derived from an EMBL/GenBank/DDBJ whole genome shotgun (WGS) entry which is preliminary data.</text>
</comment>
<reference evidence="2 3" key="1">
    <citation type="journal article" date="2016" name="Nat. Commun.">
        <title>Thousands of microbial genomes shed light on interconnected biogeochemical processes in an aquifer system.</title>
        <authorList>
            <person name="Anantharaman K."/>
            <person name="Brown C.T."/>
            <person name="Hug L.A."/>
            <person name="Sharon I."/>
            <person name="Castelle C.J."/>
            <person name="Probst A.J."/>
            <person name="Thomas B.C."/>
            <person name="Singh A."/>
            <person name="Wilkins M.J."/>
            <person name="Karaoz U."/>
            <person name="Brodie E.L."/>
            <person name="Williams K.H."/>
            <person name="Hubbard S.S."/>
            <person name="Banfield J.F."/>
        </authorList>
    </citation>
    <scope>NUCLEOTIDE SEQUENCE [LARGE SCALE GENOMIC DNA]</scope>
</reference>
<proteinExistence type="predicted"/>
<evidence type="ECO:0000313" key="2">
    <source>
        <dbReference type="EMBL" id="OGK15229.1"/>
    </source>
</evidence>
<dbReference type="Pfam" id="PF01966">
    <property type="entry name" value="HD"/>
    <property type="match status" value="1"/>
</dbReference>
<dbReference type="EMBL" id="MFZF01000033">
    <property type="protein sequence ID" value="OGK15229.1"/>
    <property type="molecule type" value="Genomic_DNA"/>
</dbReference>
<evidence type="ECO:0000313" key="3">
    <source>
        <dbReference type="Proteomes" id="UP000178372"/>
    </source>
</evidence>
<feature type="domain" description="HD" evidence="1">
    <location>
        <begin position="18"/>
        <end position="66"/>
    </location>
</feature>
<dbReference type="InterPro" id="IPR006674">
    <property type="entry name" value="HD_domain"/>
</dbReference>
<evidence type="ECO:0000259" key="1">
    <source>
        <dbReference type="Pfam" id="PF01966"/>
    </source>
</evidence>
<dbReference type="Proteomes" id="UP000178372">
    <property type="component" value="Unassembled WGS sequence"/>
</dbReference>
<dbReference type="SUPFAM" id="SSF109604">
    <property type="entry name" value="HD-domain/PDEase-like"/>
    <property type="match status" value="1"/>
</dbReference>
<gene>
    <name evidence="2" type="ORF">A2690_00440</name>
</gene>
<accession>A0A1F7G8K8</accession>